<name>A0A8D3WMZ5_STRFA</name>
<protein>
    <submittedName>
        <fullName evidence="2">Uncharacterized protein</fullName>
    </submittedName>
</protein>
<accession>A0A8D3WMZ5</accession>
<dbReference type="EMBL" id="CP002475">
    <property type="protein sequence ID" value="ADW07762.1"/>
    <property type="molecule type" value="Genomic_DNA"/>
</dbReference>
<sequence>MGAQTHEDTFNTNRPQEERITVWKATRIPVNALGPADSTSGLYLDAETGSLGRGCPATTKAQMRHSTRPKFGDPSPILSVNNWVHWLPDVTTGSGNWIRMSRSATLSLFMTSAGTLRSNGGRVASRGAQESGAPRQPIPRAFQRGERTRSPSPTGTSSCAASPPNSRAHLLFAAAGAPDWSARPATFVVGTSGPVCLPSRAPPPGPGPRTNFSPSRTNPKPRRLRIADMTIRTARPVRLSAGVPPEPLRGRPH</sequence>
<dbReference type="AlphaFoldDB" id="A0A8D3WMZ5"/>
<feature type="region of interest" description="Disordered" evidence="1">
    <location>
        <begin position="198"/>
        <end position="253"/>
    </location>
</feature>
<organism evidence="2 3">
    <name type="scientific">Streptomyces pratensis (strain ATCC 33331 / IAF-45CD)</name>
    <dbReference type="NCBI Taxonomy" id="591167"/>
    <lineage>
        <taxon>Bacteria</taxon>
        <taxon>Bacillati</taxon>
        <taxon>Actinomycetota</taxon>
        <taxon>Actinomycetes</taxon>
        <taxon>Kitasatosporales</taxon>
        <taxon>Streptomycetaceae</taxon>
        <taxon>Streptomyces</taxon>
    </lineage>
</organism>
<evidence type="ECO:0000313" key="2">
    <source>
        <dbReference type="EMBL" id="ADW07762.1"/>
    </source>
</evidence>
<reference evidence="2 3" key="1">
    <citation type="submission" date="2011-01" db="EMBL/GenBank/DDBJ databases">
        <title>Complete sequence of chromosome of Streptomyces flavogriseus ATCC 33331.</title>
        <authorList>
            <consortium name="US DOE Joint Genome Institute"/>
            <person name="Lucas S."/>
            <person name="Copeland A."/>
            <person name="Lapidus A."/>
            <person name="Cheng J.-F."/>
            <person name="Goodwin L."/>
            <person name="Pitluck S."/>
            <person name="Davenport K."/>
            <person name="Detter J.C."/>
            <person name="Han C."/>
            <person name="Tapia R."/>
            <person name="Land M."/>
            <person name="Hauser L."/>
            <person name="Kyrpides N."/>
            <person name="Ivanova N."/>
            <person name="Ovchinnikova G."/>
            <person name="Pagani I."/>
            <person name="Brumm P."/>
            <person name="Mead D."/>
            <person name="Woyke T."/>
        </authorList>
    </citation>
    <scope>NUCLEOTIDE SEQUENCE [LARGE SCALE GENOMIC DNA]</scope>
    <source>
        <strain evidence="3">ATCC 33331 / IAF-45CD</strain>
    </source>
</reference>
<proteinExistence type="predicted"/>
<evidence type="ECO:0000256" key="1">
    <source>
        <dbReference type="SAM" id="MobiDB-lite"/>
    </source>
</evidence>
<feature type="region of interest" description="Disordered" evidence="1">
    <location>
        <begin position="116"/>
        <end position="164"/>
    </location>
</feature>
<evidence type="ECO:0000313" key="3">
    <source>
        <dbReference type="Proteomes" id="UP000002066"/>
    </source>
</evidence>
<dbReference type="Proteomes" id="UP000002066">
    <property type="component" value="Chromosome"/>
</dbReference>
<dbReference type="KEGG" id="sfa:Sfla_6415"/>
<gene>
    <name evidence="2" type="ordered locus">Sfla_6415</name>
</gene>